<keyword evidence="6" id="KW-0326">Glycosidase</keyword>
<dbReference type="Pfam" id="PF25529">
    <property type="entry name" value="Ig_ENGASE1_C"/>
    <property type="match status" value="1"/>
</dbReference>
<evidence type="ECO:0000256" key="7">
    <source>
        <dbReference type="ARBA" id="ARBA00034414"/>
    </source>
</evidence>
<evidence type="ECO:0000259" key="8">
    <source>
        <dbReference type="Pfam" id="PF03644"/>
    </source>
</evidence>
<dbReference type="PANTHER" id="PTHR13246">
    <property type="entry name" value="ENDO BETA N-ACETYLGLUCOSAMINIDASE"/>
    <property type="match status" value="1"/>
</dbReference>
<keyword evidence="11" id="KW-1185">Reference proteome</keyword>
<name>A0ABP0TZD0_9BRYO</name>
<organism evidence="10 11">
    <name type="scientific">Sphagnum troendelagicum</name>
    <dbReference type="NCBI Taxonomy" id="128251"/>
    <lineage>
        <taxon>Eukaryota</taxon>
        <taxon>Viridiplantae</taxon>
        <taxon>Streptophyta</taxon>
        <taxon>Embryophyta</taxon>
        <taxon>Bryophyta</taxon>
        <taxon>Sphagnophytina</taxon>
        <taxon>Sphagnopsida</taxon>
        <taxon>Sphagnales</taxon>
        <taxon>Sphagnaceae</taxon>
        <taxon>Sphagnum</taxon>
    </lineage>
</organism>
<comment type="catalytic activity">
    <reaction evidence="7">
        <text>an N(4)-(oligosaccharide-(1-&gt;3)-[oligosaccharide-(1-&gt;6)]-beta-D-Man-(1-&gt;4)-beta-D-GlcNAc-(1-&gt;4)-alpha-D-GlcNAc)-L-asparaginyl-[protein] + H2O = an oligosaccharide-(1-&gt;3)-[oligosaccharide-(1-&gt;6)]-beta-D-Man-(1-&gt;4)-D-GlcNAc + N(4)-(N-acetyl-beta-D-glucosaminyl)-L-asparaginyl-[protein]</text>
        <dbReference type="Rhea" id="RHEA:73067"/>
        <dbReference type="Rhea" id="RHEA-COMP:12603"/>
        <dbReference type="Rhea" id="RHEA-COMP:18176"/>
        <dbReference type="ChEBI" id="CHEBI:15377"/>
        <dbReference type="ChEBI" id="CHEBI:132248"/>
        <dbReference type="ChEBI" id="CHEBI:192714"/>
        <dbReference type="ChEBI" id="CHEBI:192715"/>
        <dbReference type="EC" id="3.2.1.96"/>
    </reaction>
</comment>
<feature type="domain" description="Cytosolic endo-beta-N-acetylglucosaminidase C-terminal" evidence="9">
    <location>
        <begin position="585"/>
        <end position="701"/>
    </location>
</feature>
<dbReference type="InterPro" id="IPR057882">
    <property type="entry name" value="ENGase_C"/>
</dbReference>
<protein>
    <recommendedName>
        <fullName evidence="3">mannosyl-glycoprotein endo-beta-N-acetylglucosaminidase</fullName>
        <ecNumber evidence="3">3.2.1.96</ecNumber>
    </recommendedName>
</protein>
<dbReference type="EC" id="3.2.1.96" evidence="3"/>
<evidence type="ECO:0000259" key="9">
    <source>
        <dbReference type="Pfam" id="PF25529"/>
    </source>
</evidence>
<evidence type="ECO:0000313" key="11">
    <source>
        <dbReference type="Proteomes" id="UP001497512"/>
    </source>
</evidence>
<dbReference type="Pfam" id="PF03644">
    <property type="entry name" value="Glyco_hydro_85"/>
    <property type="match status" value="1"/>
</dbReference>
<evidence type="ECO:0000256" key="6">
    <source>
        <dbReference type="ARBA" id="ARBA00023295"/>
    </source>
</evidence>
<keyword evidence="5" id="KW-0378">Hydrolase</keyword>
<dbReference type="Proteomes" id="UP001497512">
    <property type="component" value="Chromosome 17"/>
</dbReference>
<comment type="similarity">
    <text evidence="2">Belongs to the glycosyl hydrolase 85 family.</text>
</comment>
<dbReference type="Gene3D" id="2.60.120.260">
    <property type="entry name" value="Galactose-binding domain-like"/>
    <property type="match status" value="1"/>
</dbReference>
<evidence type="ECO:0000256" key="2">
    <source>
        <dbReference type="ARBA" id="ARBA00007849"/>
    </source>
</evidence>
<evidence type="ECO:0000256" key="1">
    <source>
        <dbReference type="ARBA" id="ARBA00004514"/>
    </source>
</evidence>
<dbReference type="EMBL" id="OZ019909">
    <property type="protein sequence ID" value="CAK9208979.1"/>
    <property type="molecule type" value="Genomic_DNA"/>
</dbReference>
<sequence>MEVAEAEVPIAVPLTSLKQLESRTLLASSTYLQFATSSFPLPSSLKAPDRPRLLVCHDFKGGYQEDKWIQGCSFSEAYSLWHWHLIDVFVYFSHSLVTLPPPGWINAAHKHGVKVLGTFITEWKEGAQVCRELLASSESCRMYASRLAELAEVLGFEGWLINIENAVAKGEIPRLHEFIQYLTDCMHKQCPGSLVIWYDAVTEDGRLDWQNCLTVKNHKFFSDCDGLFTNYSWTKRYAKVSAHEAGERAYDVYMGVDVFGRNTYGGGGFQSDVALKAAQEAGVSSALFAPGWVYETKQPPDFKTAQNRWWGAIGQCWPIARLNPTILPFFSDFNQGCGRGVFLEGREVSNLPWFNLSCQNLQVLLSIYSADKKLYSKLGVGMEASAYSGGSCIRFPRSDVLSVVQLYSAHLPITGAPLHVSYSVVLGSDKPFFLAIRILKEDTWNLLLLITEGQQSEKHQNKEKLSVRKLLPSTFDGPSRNLVRSTSWTVHKYVVEVGPCIMSQIYAVIFPTDSIDVEKLSSAMEKYCEEIGDIKMVYPLHSYIEGTSGTGDDAPQVLLGHLRISMTEEHDNNLPSIVFEDCNPSWSQGSQGQKFVSLNLLWGLQTDDGLNSAKQGGCKWVQFHVYLCNNTIRGKDGKSVSNKTNTSGTEAKYLGVAKVEAFNVHMFPVPEASSPLQFCVQPQCACGLLQSFTNAPICTIKVPQD</sequence>
<feature type="domain" description="Cytosolic endo-beta-N-acetylglucosaminidase TIM barrel" evidence="8">
    <location>
        <begin position="63"/>
        <end position="339"/>
    </location>
</feature>
<dbReference type="InterPro" id="IPR032979">
    <property type="entry name" value="ENGase"/>
</dbReference>
<evidence type="ECO:0000256" key="5">
    <source>
        <dbReference type="ARBA" id="ARBA00022801"/>
    </source>
</evidence>
<reference evidence="10" key="1">
    <citation type="submission" date="2024-02" db="EMBL/GenBank/DDBJ databases">
        <authorList>
            <consortium name="ELIXIR-Norway"/>
            <consortium name="Elixir Norway"/>
        </authorList>
    </citation>
    <scope>NUCLEOTIDE SEQUENCE</scope>
</reference>
<evidence type="ECO:0000313" key="10">
    <source>
        <dbReference type="EMBL" id="CAK9208979.1"/>
    </source>
</evidence>
<proteinExistence type="inferred from homology"/>
<keyword evidence="4" id="KW-0963">Cytoplasm</keyword>
<dbReference type="InterPro" id="IPR005201">
    <property type="entry name" value="TIM_ENGase"/>
</dbReference>
<dbReference type="CDD" id="cd06547">
    <property type="entry name" value="GH85_ENGase"/>
    <property type="match status" value="1"/>
</dbReference>
<dbReference type="Gene3D" id="3.20.20.80">
    <property type="entry name" value="Glycosidases"/>
    <property type="match status" value="1"/>
</dbReference>
<evidence type="ECO:0000256" key="4">
    <source>
        <dbReference type="ARBA" id="ARBA00022490"/>
    </source>
</evidence>
<accession>A0ABP0TZD0</accession>
<comment type="subcellular location">
    <subcellularLocation>
        <location evidence="1">Cytoplasm</location>
        <location evidence="1">Cytosol</location>
    </subcellularLocation>
</comment>
<gene>
    <name evidence="10" type="ORF">CSSPTR1EN2_LOCUS9454</name>
</gene>
<dbReference type="PANTHER" id="PTHR13246:SF1">
    <property type="entry name" value="CYTOSOLIC ENDO-BETA-N-ACETYLGLUCOSAMINIDASE"/>
    <property type="match status" value="1"/>
</dbReference>
<evidence type="ECO:0000256" key="3">
    <source>
        <dbReference type="ARBA" id="ARBA00012566"/>
    </source>
</evidence>